<accession>A0ACA9P5D3</accession>
<keyword evidence="2" id="KW-1185">Reference proteome</keyword>
<proteinExistence type="predicted"/>
<comment type="caution">
    <text evidence="1">The sequence shown here is derived from an EMBL/GenBank/DDBJ whole genome shotgun (WGS) entry which is preliminary data.</text>
</comment>
<sequence length="429" mass="42738">LVSEGLGNVIVPGGILVVDVAGEPTFGTCPFATFAAPVGPDVGIAVVAAEGDPGPAANSNGVIGSGAALTTGAVNALQGGHGGLMGQAMNGMGMGPVTPYFDMTAATAGSDAAQEYFPPMPITTSLTSAIQSMSLSNNNSGSSAPPGTESTGVSTASASGPSSTKEEEPPTFLEPVGVGRDGFPSLSAKASDSVVDGPNEGVSRTGFTEWVTTPDDLPGGASLRRRKLEGRKSGPVVTTMKALDKEAAKERSISADQVTTLNSMTTPPSSSRATTGSTSPPSGGSGPIYSSSKKPKLTLGPIPKFSPDARLAQHYASMAMNKGSNGGNGPKSPPSTAQLATRANSNVYGTGSGGGNAATGGVNNVLNNPGFAAAVGINANALKINGTPNGFRDSLNVDPETGAMRRASWTEDASRRQTIVQALGSEQAV</sequence>
<feature type="non-terminal residue" evidence="1">
    <location>
        <position position="1"/>
    </location>
</feature>
<reference evidence="1" key="1">
    <citation type="submission" date="2021-06" db="EMBL/GenBank/DDBJ databases">
        <authorList>
            <person name="Kallberg Y."/>
            <person name="Tangrot J."/>
            <person name="Rosling A."/>
        </authorList>
    </citation>
    <scope>NUCLEOTIDE SEQUENCE</scope>
    <source>
        <strain evidence="1">CL356</strain>
    </source>
</reference>
<gene>
    <name evidence="1" type="ORF">ACOLOM_LOCUS9917</name>
</gene>
<dbReference type="EMBL" id="CAJVPT010030093">
    <property type="protein sequence ID" value="CAG8693152.1"/>
    <property type="molecule type" value="Genomic_DNA"/>
</dbReference>
<evidence type="ECO:0000313" key="2">
    <source>
        <dbReference type="Proteomes" id="UP000789525"/>
    </source>
</evidence>
<evidence type="ECO:0000313" key="1">
    <source>
        <dbReference type="EMBL" id="CAG8693152.1"/>
    </source>
</evidence>
<name>A0ACA9P5D3_9GLOM</name>
<dbReference type="Proteomes" id="UP000789525">
    <property type="component" value="Unassembled WGS sequence"/>
</dbReference>
<protein>
    <submittedName>
        <fullName evidence="1">11779_t:CDS:1</fullName>
    </submittedName>
</protein>
<organism evidence="1 2">
    <name type="scientific">Acaulospora colombiana</name>
    <dbReference type="NCBI Taxonomy" id="27376"/>
    <lineage>
        <taxon>Eukaryota</taxon>
        <taxon>Fungi</taxon>
        <taxon>Fungi incertae sedis</taxon>
        <taxon>Mucoromycota</taxon>
        <taxon>Glomeromycotina</taxon>
        <taxon>Glomeromycetes</taxon>
        <taxon>Diversisporales</taxon>
        <taxon>Acaulosporaceae</taxon>
        <taxon>Acaulospora</taxon>
    </lineage>
</organism>